<dbReference type="InterPro" id="IPR012341">
    <property type="entry name" value="6hp_glycosidase-like_sf"/>
</dbReference>
<evidence type="ECO:0000259" key="1">
    <source>
        <dbReference type="Pfam" id="PF14498"/>
    </source>
</evidence>
<dbReference type="RefSeq" id="WP_212229475.1">
    <property type="nucleotide sequence ID" value="NZ_JAGUCN010000017.1"/>
</dbReference>
<dbReference type="InterPro" id="IPR027414">
    <property type="entry name" value="GH95_N_dom"/>
</dbReference>
<dbReference type="InterPro" id="IPR054363">
    <property type="entry name" value="GH95_cat"/>
</dbReference>
<keyword evidence="4" id="KW-0378">Hydrolase</keyword>
<evidence type="ECO:0000259" key="2">
    <source>
        <dbReference type="Pfam" id="PF21307"/>
    </source>
</evidence>
<gene>
    <name evidence="4" type="ORF">KEM09_14850</name>
</gene>
<protein>
    <submittedName>
        <fullName evidence="4">Glycoside hydrolase N-terminal domain-containing protein</fullName>
    </submittedName>
</protein>
<reference evidence="4 5" key="1">
    <citation type="journal article" date="2014" name="Int. J. Syst. Evol. Microbiol.">
        <title>Carboxylicivirga gen. nov. in the family Marinilabiliaceae with two novel species, Carboxylicivirga mesophila sp. nov. and Carboxylicivirga taeanensis sp. nov., and reclassification of Cytophaga fermentans as Saccharicrinis fermentans gen. nov., comb. nov.</title>
        <authorList>
            <person name="Yang S.H."/>
            <person name="Seo H.S."/>
            <person name="Woo J.H."/>
            <person name="Oh H.M."/>
            <person name="Jang H."/>
            <person name="Lee J.H."/>
            <person name="Kim S.J."/>
            <person name="Kwon K.K."/>
        </authorList>
    </citation>
    <scope>NUCLEOTIDE SEQUENCE [LARGE SCALE GENOMIC DNA]</scope>
    <source>
        <strain evidence="4 5">JCM 18290</strain>
    </source>
</reference>
<dbReference type="Proteomes" id="UP000721861">
    <property type="component" value="Unassembled WGS sequence"/>
</dbReference>
<accession>A0ABS5KCG8</accession>
<proteinExistence type="predicted"/>
<dbReference type="EMBL" id="JAGUCN010000017">
    <property type="protein sequence ID" value="MBS2212695.1"/>
    <property type="molecule type" value="Genomic_DNA"/>
</dbReference>
<dbReference type="Pfam" id="PF14498">
    <property type="entry name" value="Glyco_hyd_65N_2"/>
    <property type="match status" value="1"/>
</dbReference>
<feature type="domain" description="Glycosyl hydrolase family 95 catalytic" evidence="3">
    <location>
        <begin position="315"/>
        <end position="671"/>
    </location>
</feature>
<feature type="domain" description="Alpha fucosidase A-like C-terminal" evidence="2">
    <location>
        <begin position="673"/>
        <end position="759"/>
    </location>
</feature>
<dbReference type="PANTHER" id="PTHR31084:SF0">
    <property type="entry name" value="ALPHA-L-FUCOSIDASE 2"/>
    <property type="match status" value="1"/>
</dbReference>
<evidence type="ECO:0000259" key="3">
    <source>
        <dbReference type="Pfam" id="PF22124"/>
    </source>
</evidence>
<dbReference type="InterPro" id="IPR008928">
    <property type="entry name" value="6-hairpin_glycosidase_sf"/>
</dbReference>
<dbReference type="Pfam" id="PF21307">
    <property type="entry name" value="Glyco_hydro_95_C"/>
    <property type="match status" value="1"/>
</dbReference>
<comment type="caution">
    <text evidence="4">The sequence shown here is derived from an EMBL/GenBank/DDBJ whole genome shotgun (WGS) entry which is preliminary data.</text>
</comment>
<evidence type="ECO:0000313" key="4">
    <source>
        <dbReference type="EMBL" id="MBS2212695.1"/>
    </source>
</evidence>
<feature type="domain" description="Glycosyl hydrolase family 95 N-terminal" evidence="1">
    <location>
        <begin position="37"/>
        <end position="213"/>
    </location>
</feature>
<evidence type="ECO:0000313" key="5">
    <source>
        <dbReference type="Proteomes" id="UP000721861"/>
    </source>
</evidence>
<dbReference type="InterPro" id="IPR049053">
    <property type="entry name" value="AFCA-like_C"/>
</dbReference>
<dbReference type="GO" id="GO:0016787">
    <property type="term" value="F:hydrolase activity"/>
    <property type="evidence" value="ECO:0007669"/>
    <property type="project" value="UniProtKB-KW"/>
</dbReference>
<organism evidence="4 5">
    <name type="scientific">Carboxylicivirga mesophila</name>
    <dbReference type="NCBI Taxonomy" id="1166478"/>
    <lineage>
        <taxon>Bacteria</taxon>
        <taxon>Pseudomonadati</taxon>
        <taxon>Bacteroidota</taxon>
        <taxon>Bacteroidia</taxon>
        <taxon>Marinilabiliales</taxon>
        <taxon>Marinilabiliaceae</taxon>
        <taxon>Carboxylicivirga</taxon>
    </lineage>
</organism>
<dbReference type="SUPFAM" id="SSF48208">
    <property type="entry name" value="Six-hairpin glycosidases"/>
    <property type="match status" value="1"/>
</dbReference>
<dbReference type="PROSITE" id="PS51257">
    <property type="entry name" value="PROKAR_LIPOPROTEIN"/>
    <property type="match status" value="1"/>
</dbReference>
<dbReference type="Gene3D" id="1.50.10.10">
    <property type="match status" value="1"/>
</dbReference>
<name>A0ABS5KCG8_9BACT</name>
<keyword evidence="5" id="KW-1185">Reference proteome</keyword>
<sequence>MKRLRSIVLMLLIPIGVLISCRVTDKSAPNSYTKHGLEFDELATVWDEAIPLGNATVGNLVWQKKGRLRFSLDRADLWDLRPMENIDFNKWTFKDVYDHWKAGTYKKVQEAFDVPYDQLPAPSKIPAGALEFNIDALGEVKKVDLDVATAICTVEWINGAKLTTFVHASEPVGWYRFENVPQELPIELIAPSYDRPNEEGYTSQAKTDLNQLGYGQGTITKGDENICYNQNGWKDFKYQIFTQWYREEQSLTGCWSVSSEKVASDNSVKAEAFVSNALANGYQTAIEGHLQWWHNHWMQSSISIPDKLLERQYYLEMYKFGSAARADAPPISLQAVWTADHGKLPPWKGDFHHDLNTQLSYWPAYTGNYLNLEEGFINWLWKNREVFKKYTQDYFNVNGMNVPGVSTLDGEPMGGWIQYSFGQTVAAWLGHHFYLHWKYSMDRNFLEEKAYPWLKDVSVYLDEISVKDETGKRKLLISSSPEIYNNSAKAWFSQTTNFELALIRWNYEKAAELATELGLKEDALKWTQILSEWPELAIDGETGLMFAPEMPYNESHRHFSHLLGFHPLGLLDVSNGLEEQQVIKNTLSNLEAQGTGGWTGYSFSWQGNLYARAFDGDNAARVLRIFAECFCLKNSFHVNGDQCKAGHSNMTYRPFTLEGNFAFASAIQDMLIQSHTGIVKLFPALPADWTDASFNKLRTYGAFLVSARMEMGNVTTVEVLANADGVIQLENPFGGTGFKCNHEFTTQDGILSFKMNKGDVILLTNN</sequence>
<dbReference type="PANTHER" id="PTHR31084">
    <property type="entry name" value="ALPHA-L-FUCOSIDASE 2"/>
    <property type="match status" value="1"/>
</dbReference>
<dbReference type="Pfam" id="PF22124">
    <property type="entry name" value="Glyco_hydro_95_cat"/>
    <property type="match status" value="1"/>
</dbReference>